<keyword evidence="2" id="KW-1185">Reference proteome</keyword>
<proteinExistence type="predicted"/>
<comment type="caution">
    <text evidence="1">The sequence shown here is derived from an EMBL/GenBank/DDBJ whole genome shotgun (WGS) entry which is preliminary data.</text>
</comment>
<dbReference type="EMBL" id="MU155572">
    <property type="protein sequence ID" value="KAF9472152.1"/>
    <property type="molecule type" value="Genomic_DNA"/>
</dbReference>
<dbReference type="AlphaFoldDB" id="A0A9P5YN02"/>
<organism evidence="1 2">
    <name type="scientific">Pholiota conissans</name>
    <dbReference type="NCBI Taxonomy" id="109636"/>
    <lineage>
        <taxon>Eukaryota</taxon>
        <taxon>Fungi</taxon>
        <taxon>Dikarya</taxon>
        <taxon>Basidiomycota</taxon>
        <taxon>Agaricomycotina</taxon>
        <taxon>Agaricomycetes</taxon>
        <taxon>Agaricomycetidae</taxon>
        <taxon>Agaricales</taxon>
        <taxon>Agaricineae</taxon>
        <taxon>Strophariaceae</taxon>
        <taxon>Pholiota</taxon>
    </lineage>
</organism>
<evidence type="ECO:0000313" key="1">
    <source>
        <dbReference type="EMBL" id="KAF9472152.1"/>
    </source>
</evidence>
<protein>
    <submittedName>
        <fullName evidence="1">Uncharacterized protein</fullName>
    </submittedName>
</protein>
<name>A0A9P5YN02_9AGAR</name>
<sequence length="140" mass="15843">MDHFLLSNMLLNALDPARAHLFRLEHILHSRTASAARPGVHRWIRVPPCRAKDNNADLGRYHDFSCYLNIDDFLPKAPSVHECAFLFDTQIALCYCLLQSQGCSLRFCFTFGAPRTAFLDLISTHAIPSTSSTSTIHVRR</sequence>
<reference evidence="1" key="1">
    <citation type="submission" date="2020-11" db="EMBL/GenBank/DDBJ databases">
        <authorList>
            <consortium name="DOE Joint Genome Institute"/>
            <person name="Ahrendt S."/>
            <person name="Riley R."/>
            <person name="Andreopoulos W."/>
            <person name="Labutti K."/>
            <person name="Pangilinan J."/>
            <person name="Ruiz-Duenas F.J."/>
            <person name="Barrasa J.M."/>
            <person name="Sanchez-Garcia M."/>
            <person name="Camarero S."/>
            <person name="Miyauchi S."/>
            <person name="Serrano A."/>
            <person name="Linde D."/>
            <person name="Babiker R."/>
            <person name="Drula E."/>
            <person name="Ayuso-Fernandez I."/>
            <person name="Pacheco R."/>
            <person name="Padilla G."/>
            <person name="Ferreira P."/>
            <person name="Barriuso J."/>
            <person name="Kellner H."/>
            <person name="Castanera R."/>
            <person name="Alfaro M."/>
            <person name="Ramirez L."/>
            <person name="Pisabarro A.G."/>
            <person name="Kuo A."/>
            <person name="Tritt A."/>
            <person name="Lipzen A."/>
            <person name="He G."/>
            <person name="Yan M."/>
            <person name="Ng V."/>
            <person name="Cullen D."/>
            <person name="Martin F."/>
            <person name="Rosso M.-N."/>
            <person name="Henrissat B."/>
            <person name="Hibbett D."/>
            <person name="Martinez A.T."/>
            <person name="Grigoriev I.V."/>
        </authorList>
    </citation>
    <scope>NUCLEOTIDE SEQUENCE</scope>
    <source>
        <strain evidence="1">CIRM-BRFM 674</strain>
    </source>
</reference>
<accession>A0A9P5YN02</accession>
<evidence type="ECO:0000313" key="2">
    <source>
        <dbReference type="Proteomes" id="UP000807469"/>
    </source>
</evidence>
<gene>
    <name evidence="1" type="ORF">BDN70DRAFT_503354</name>
</gene>
<dbReference type="Proteomes" id="UP000807469">
    <property type="component" value="Unassembled WGS sequence"/>
</dbReference>